<evidence type="ECO:0000256" key="11">
    <source>
        <dbReference type="RuleBase" id="RU367043"/>
    </source>
</evidence>
<dbReference type="GO" id="GO:0042719">
    <property type="term" value="C:mitochondrial intermembrane space chaperone complex"/>
    <property type="evidence" value="ECO:0007669"/>
    <property type="project" value="EnsemblFungi"/>
</dbReference>
<evidence type="ECO:0000256" key="7">
    <source>
        <dbReference type="ARBA" id="ARBA00023010"/>
    </source>
</evidence>
<dbReference type="Gene3D" id="1.10.287.810">
    <property type="entry name" value="Mitochondrial import inner membrane translocase subunit tim13 like domains"/>
    <property type="match status" value="1"/>
</dbReference>
<protein>
    <recommendedName>
        <fullName evidence="11">Mitochondrial import inner membrane translocase subunit</fullName>
    </recommendedName>
</protein>
<dbReference type="RefSeq" id="XP_002545429.1">
    <property type="nucleotide sequence ID" value="XM_002545383.1"/>
</dbReference>
<keyword evidence="11" id="KW-0143">Chaperone</keyword>
<keyword evidence="4 11" id="KW-0999">Mitochondrion inner membrane</keyword>
<comment type="subcellular location">
    <subcellularLocation>
        <location evidence="11">Mitochondrion inner membrane</location>
        <topology evidence="11">Peripheral membrane protein</topology>
        <orientation evidence="11">Intermembrane side</orientation>
    </subcellularLocation>
</comment>
<dbReference type="GeneID" id="8302128"/>
<dbReference type="InterPro" id="IPR035427">
    <property type="entry name" value="Tim10-like_dom_sf"/>
</dbReference>
<keyword evidence="2 11" id="KW-0813">Transport</keyword>
<dbReference type="InterPro" id="IPR004217">
    <property type="entry name" value="Tim10-like"/>
</dbReference>
<keyword evidence="14" id="KW-1185">Reference proteome</keyword>
<dbReference type="KEGG" id="ctp:CTRG_00210"/>
<dbReference type="GO" id="GO:0005543">
    <property type="term" value="F:phospholipid binding"/>
    <property type="evidence" value="ECO:0007669"/>
    <property type="project" value="EnsemblFungi"/>
</dbReference>
<dbReference type="OrthoDB" id="274922at2759"/>
<comment type="function">
    <text evidence="11">Mitochondrial intermembrane chaperone that participates in the import and insertion of some multi-pass transmembrane proteins into the mitochondrial inner membrane. Also required for the transfer of beta-barrel precursors from the TOM complex to the sorting and assembly machinery (SAM complex) of the outer membrane. Acts as a chaperone-like protein that protects the hydrophobic precursors from aggregation and guide them through the mitochondrial intermembrane space.</text>
</comment>
<dbReference type="eggNOG" id="KOG3480">
    <property type="taxonomic scope" value="Eukaryota"/>
</dbReference>
<accession>C5M2C1</accession>
<dbReference type="EMBL" id="GG692395">
    <property type="protein sequence ID" value="EER35471.1"/>
    <property type="molecule type" value="Genomic_DNA"/>
</dbReference>
<keyword evidence="10 11" id="KW-1015">Disulfide bond</keyword>
<dbReference type="PANTHER" id="PTHR11038:SF18">
    <property type="entry name" value="MITOCHONDRIAL IMPORT INNER MEMBRANE TRANSLOCASE SUBUNIT TIM12"/>
    <property type="match status" value="1"/>
</dbReference>
<proteinExistence type="inferred from homology"/>
<keyword evidence="5" id="KW-0862">Zinc</keyword>
<evidence type="ECO:0000256" key="5">
    <source>
        <dbReference type="ARBA" id="ARBA00022833"/>
    </source>
</evidence>
<dbReference type="AlphaFoldDB" id="C5M2C1"/>
<comment type="similarity">
    <text evidence="1 11">Belongs to the small Tim family.</text>
</comment>
<evidence type="ECO:0000256" key="2">
    <source>
        <dbReference type="ARBA" id="ARBA00022448"/>
    </source>
</evidence>
<evidence type="ECO:0000256" key="4">
    <source>
        <dbReference type="ARBA" id="ARBA00022792"/>
    </source>
</evidence>
<organism evidence="13 14">
    <name type="scientific">Candida tropicalis (strain ATCC MYA-3404 / T1)</name>
    <name type="common">Yeast</name>
    <dbReference type="NCBI Taxonomy" id="294747"/>
    <lineage>
        <taxon>Eukaryota</taxon>
        <taxon>Fungi</taxon>
        <taxon>Dikarya</taxon>
        <taxon>Ascomycota</taxon>
        <taxon>Saccharomycotina</taxon>
        <taxon>Pichiomycetes</taxon>
        <taxon>Debaryomycetaceae</taxon>
        <taxon>Candida/Lodderomyces clade</taxon>
        <taxon>Candida</taxon>
    </lineage>
</organism>
<evidence type="ECO:0000256" key="9">
    <source>
        <dbReference type="ARBA" id="ARBA00023136"/>
    </source>
</evidence>
<keyword evidence="3" id="KW-0479">Metal-binding</keyword>
<evidence type="ECO:0000313" key="14">
    <source>
        <dbReference type="Proteomes" id="UP000002037"/>
    </source>
</evidence>
<evidence type="ECO:0000256" key="3">
    <source>
        <dbReference type="ARBA" id="ARBA00022723"/>
    </source>
</evidence>
<dbReference type="HOGENOM" id="CLU_162151_0_0_1"/>
<keyword evidence="9" id="KW-0472">Membrane</keyword>
<dbReference type="STRING" id="294747.C5M2C1"/>
<evidence type="ECO:0000256" key="8">
    <source>
        <dbReference type="ARBA" id="ARBA00023128"/>
    </source>
</evidence>
<evidence type="ECO:0000256" key="1">
    <source>
        <dbReference type="ARBA" id="ARBA00006720"/>
    </source>
</evidence>
<dbReference type="Proteomes" id="UP000002037">
    <property type="component" value="Unassembled WGS sequence"/>
</dbReference>
<feature type="domain" description="Tim10-like" evidence="12">
    <location>
        <begin position="22"/>
        <end position="84"/>
    </location>
</feature>
<comment type="domain">
    <text evidence="11">The twin CX3C motif contains 4 conserved Cys residues that form 2 disulfide bonds in the mitochondrial intermembrane space.</text>
</comment>
<dbReference type="GO" id="GO:0042721">
    <property type="term" value="C:TIM22 mitochondrial import inner membrane insertion complex"/>
    <property type="evidence" value="ECO:0007669"/>
    <property type="project" value="EnsemblFungi"/>
</dbReference>
<dbReference type="Pfam" id="PF02953">
    <property type="entry name" value="zf-Tim10_DDP"/>
    <property type="match status" value="1"/>
</dbReference>
<keyword evidence="8 11" id="KW-0496">Mitochondrion</keyword>
<gene>
    <name evidence="13" type="ORF">CTRG_00210</name>
</gene>
<dbReference type="GO" id="GO:0046872">
    <property type="term" value="F:metal ion binding"/>
    <property type="evidence" value="ECO:0007669"/>
    <property type="project" value="UniProtKB-KW"/>
</dbReference>
<sequence length="111" mass="12859">MSVFLGSTSQFSKAKIDPEKIKIAEIQFEAMAFTFNKLLRRCESKCLLHHYGEGELTKGEQECIDRCVSKYLKANVFMGDYLQKNFRFNPYNSMPEYKKVQDIIANGDTNK</sequence>
<evidence type="ECO:0000313" key="13">
    <source>
        <dbReference type="EMBL" id="EER35471.1"/>
    </source>
</evidence>
<dbReference type="PANTHER" id="PTHR11038">
    <property type="entry name" value="MITOCHONDRIAL IMPORT INNER MEMBRANE TRANSLOCASE SUBUNIT TIM10"/>
    <property type="match status" value="1"/>
</dbReference>
<name>C5M2C1_CANTT</name>
<evidence type="ECO:0000256" key="10">
    <source>
        <dbReference type="ARBA" id="ARBA00023157"/>
    </source>
</evidence>
<dbReference type="VEuPathDB" id="FungiDB:CTRG_00210"/>
<dbReference type="GO" id="GO:0008320">
    <property type="term" value="F:protein transmembrane transporter activity"/>
    <property type="evidence" value="ECO:0007669"/>
    <property type="project" value="EnsemblFungi"/>
</dbReference>
<keyword evidence="7 11" id="KW-0811">Translocation</keyword>
<evidence type="ECO:0000256" key="6">
    <source>
        <dbReference type="ARBA" id="ARBA00022927"/>
    </source>
</evidence>
<dbReference type="GO" id="GO:0045039">
    <property type="term" value="P:protein insertion into mitochondrial inner membrane"/>
    <property type="evidence" value="ECO:0007669"/>
    <property type="project" value="EnsemblFungi"/>
</dbReference>
<keyword evidence="6 11" id="KW-0653">Protein transport</keyword>
<evidence type="ECO:0000259" key="12">
    <source>
        <dbReference type="Pfam" id="PF02953"/>
    </source>
</evidence>
<reference evidence="13 14" key="1">
    <citation type="journal article" date="2009" name="Nature">
        <title>Evolution of pathogenicity and sexual reproduction in eight Candida genomes.</title>
        <authorList>
            <person name="Butler G."/>
            <person name="Rasmussen M.D."/>
            <person name="Lin M.F."/>
            <person name="Santos M.A."/>
            <person name="Sakthikumar S."/>
            <person name="Munro C.A."/>
            <person name="Rheinbay E."/>
            <person name="Grabherr M."/>
            <person name="Forche A."/>
            <person name="Reedy J.L."/>
            <person name="Agrafioti I."/>
            <person name="Arnaud M.B."/>
            <person name="Bates S."/>
            <person name="Brown A.J."/>
            <person name="Brunke S."/>
            <person name="Costanzo M.C."/>
            <person name="Fitzpatrick D.A."/>
            <person name="de Groot P.W."/>
            <person name="Harris D."/>
            <person name="Hoyer L.L."/>
            <person name="Hube B."/>
            <person name="Klis F.M."/>
            <person name="Kodira C."/>
            <person name="Lennard N."/>
            <person name="Logue M.E."/>
            <person name="Martin R."/>
            <person name="Neiman A.M."/>
            <person name="Nikolaou E."/>
            <person name="Quail M.A."/>
            <person name="Quinn J."/>
            <person name="Santos M.C."/>
            <person name="Schmitzberger F.F."/>
            <person name="Sherlock G."/>
            <person name="Shah P."/>
            <person name="Silverstein K.A."/>
            <person name="Skrzypek M.S."/>
            <person name="Soll D."/>
            <person name="Staggs R."/>
            <person name="Stansfield I."/>
            <person name="Stumpf M.P."/>
            <person name="Sudbery P.E."/>
            <person name="Srikantha T."/>
            <person name="Zeng Q."/>
            <person name="Berman J."/>
            <person name="Berriman M."/>
            <person name="Heitman J."/>
            <person name="Gow N.A."/>
            <person name="Lorenz M.C."/>
            <person name="Birren B.W."/>
            <person name="Kellis M."/>
            <person name="Cuomo C.A."/>
        </authorList>
    </citation>
    <scope>NUCLEOTIDE SEQUENCE [LARGE SCALE GENOMIC DNA]</scope>
    <source>
        <strain evidence="14">ATCC MYA-3404 / T1</strain>
    </source>
</reference>
<dbReference type="SUPFAM" id="SSF144122">
    <property type="entry name" value="Tim10-like"/>
    <property type="match status" value="1"/>
</dbReference>
<comment type="subunit">
    <text evidence="11">Heterohexamer.</text>
</comment>